<proteinExistence type="predicted"/>
<reference evidence="1 2" key="1">
    <citation type="journal article" date="2012" name="J. Virol.">
        <title>Complete Genome Sequences of 138 Mycobacteriophages.</title>
        <authorList>
            <consortium name="the Science Education Alliance Phage Hunters Advancing Genomics and Evolutionary Science Program"/>
            <consortium name="the KwaZulu-Natal Research Institute for Tuberculosis and HIV Mycobacterial Genetics Course Students"/>
            <consortium name="the Phage Hunters Integrating Research and Education Program"/>
            <person name="Hatfull G.F."/>
        </authorList>
    </citation>
    <scope>NUCLEOTIDE SEQUENCE [LARGE SCALE GENOMIC DNA]</scope>
</reference>
<dbReference type="GeneID" id="40233190"/>
<dbReference type="RefSeq" id="YP_009636452.1">
    <property type="nucleotide sequence ID" value="NC_042317.1"/>
</dbReference>
<dbReference type="EMBL" id="JF937093">
    <property type="protein sequence ID" value="AEK08583.1"/>
    <property type="molecule type" value="Genomic_DNA"/>
</dbReference>
<evidence type="ECO:0000313" key="1">
    <source>
        <dbReference type="EMBL" id="AEK08583.1"/>
    </source>
</evidence>
<evidence type="ECO:0000313" key="2">
    <source>
        <dbReference type="Proteomes" id="UP000008409"/>
    </source>
</evidence>
<dbReference type="InterPro" id="IPR036388">
    <property type="entry name" value="WH-like_DNA-bd_sf"/>
</dbReference>
<dbReference type="InterPro" id="IPR036390">
    <property type="entry name" value="WH_DNA-bd_sf"/>
</dbReference>
<accession>G1D1D3</accession>
<dbReference type="Proteomes" id="UP000008409">
    <property type="component" value="Segment"/>
</dbReference>
<gene>
    <name evidence="1" type="primary">39</name>
    <name evidence="1" type="ORF">PBI_DLANE_39</name>
</gene>
<keyword evidence="2" id="KW-1185">Reference proteome</keyword>
<dbReference type="KEGG" id="vg:40233190"/>
<protein>
    <submittedName>
        <fullName evidence="1">Uncharacterized protein</fullName>
    </submittedName>
</protein>
<sequence>MTPRAGDLVKVRDPFDRRRRIVARVDRVVRSQTAANVRDVLVLEGIDGTFGMRDVVEILGEPTHEETPAAFEALRVLWTASARQVAEHLNISISAARRQLKTLEGRGVVTSRRVTGYSDWGRMTTITEYMLTPAYAKAEVLETIPQMIDELGPYEARRAAMQYGITHEEYLTAKESKRWEDR</sequence>
<dbReference type="Gene3D" id="1.10.10.10">
    <property type="entry name" value="Winged helix-like DNA-binding domain superfamily/Winged helix DNA-binding domain"/>
    <property type="match status" value="1"/>
</dbReference>
<dbReference type="SUPFAM" id="SSF46785">
    <property type="entry name" value="Winged helix' DNA-binding domain"/>
    <property type="match status" value="1"/>
</dbReference>
<name>G1D1D3_9CAUD</name>
<organism evidence="1 2">
    <name type="scientific">Mycobacterium phage DLane</name>
    <dbReference type="NCBI Taxonomy" id="2922203"/>
    <lineage>
        <taxon>Viruses</taxon>
        <taxon>Duplodnaviria</taxon>
        <taxon>Heunggongvirae</taxon>
        <taxon>Uroviricota</taxon>
        <taxon>Caudoviricetes</taxon>
        <taxon>Gracegardnervirinae</taxon>
        <taxon>Cheoctovirus</taxon>
        <taxon>Cheoctovirus dlane</taxon>
        <taxon>Mycobacterium virus Dlane</taxon>
    </lineage>
</organism>